<feature type="region of interest" description="Disordered" evidence="1">
    <location>
        <begin position="268"/>
        <end position="290"/>
    </location>
</feature>
<accession>A0A6J4LN45</accession>
<dbReference type="PANTHER" id="PTHR43162">
    <property type="match status" value="1"/>
</dbReference>
<dbReference type="SUPFAM" id="SSF51735">
    <property type="entry name" value="NAD(P)-binding Rossmann-fold domains"/>
    <property type="match status" value="1"/>
</dbReference>
<dbReference type="InterPro" id="IPR036291">
    <property type="entry name" value="NAD(P)-bd_dom_sf"/>
</dbReference>
<feature type="domain" description="NAD(P)-binding" evidence="2">
    <location>
        <begin position="8"/>
        <end position="177"/>
    </location>
</feature>
<evidence type="ECO:0000256" key="1">
    <source>
        <dbReference type="SAM" id="MobiDB-lite"/>
    </source>
</evidence>
<dbReference type="AlphaFoldDB" id="A0A6J4LN45"/>
<dbReference type="PANTHER" id="PTHR43162:SF1">
    <property type="entry name" value="PRESTALK A DIFFERENTIATION PROTEIN A"/>
    <property type="match status" value="1"/>
</dbReference>
<proteinExistence type="predicted"/>
<dbReference type="Gene3D" id="3.90.25.10">
    <property type="entry name" value="UDP-galactose 4-epimerase, domain 1"/>
    <property type="match status" value="1"/>
</dbReference>
<dbReference type="Pfam" id="PF13460">
    <property type="entry name" value="NAD_binding_10"/>
    <property type="match status" value="1"/>
</dbReference>
<organism evidence="3">
    <name type="scientific">uncultured Frankineae bacterium</name>
    <dbReference type="NCBI Taxonomy" id="437475"/>
    <lineage>
        <taxon>Bacteria</taxon>
        <taxon>Bacillati</taxon>
        <taxon>Actinomycetota</taxon>
        <taxon>Actinomycetes</taxon>
        <taxon>Frankiales</taxon>
        <taxon>environmental samples</taxon>
    </lineage>
</organism>
<gene>
    <name evidence="3" type="ORF">AVDCRST_MAG07-2508</name>
</gene>
<evidence type="ECO:0000259" key="2">
    <source>
        <dbReference type="Pfam" id="PF13460"/>
    </source>
</evidence>
<name>A0A6J4LN45_9ACTN</name>
<dbReference type="Gene3D" id="3.40.50.720">
    <property type="entry name" value="NAD(P)-binding Rossmann-like Domain"/>
    <property type="match status" value="1"/>
</dbReference>
<sequence>MSLFLVLGGTGKTGRRVLDLLTAQGHTARAAARTPGPAADSVEPVRFDWDDPATHDPALAGASAVYVVPPALRTDHPPLIADLARRAADAGVQRLVLLSARGVDAGPDNPLRQAEAAVATAGLPVTVVRPTWFMQNFTESFFAPGVADGAVVAPTGSGAEPFIDAADIAAVAAAALTGEVGPGAYDLSGPQALTFAEAAAVLGGRTGRPVVHVDLPVEQWVAGAGANGVPDGYAAMLGALFGLIRDGSDAHLSDGVSRALGRPPTSFADWAAREVHPPQGPGDVPDTRGE</sequence>
<dbReference type="EMBL" id="CADCUB010000104">
    <property type="protein sequence ID" value="CAA9336834.1"/>
    <property type="molecule type" value="Genomic_DNA"/>
</dbReference>
<dbReference type="InterPro" id="IPR016040">
    <property type="entry name" value="NAD(P)-bd_dom"/>
</dbReference>
<reference evidence="3" key="1">
    <citation type="submission" date="2020-02" db="EMBL/GenBank/DDBJ databases">
        <authorList>
            <person name="Meier V. D."/>
        </authorList>
    </citation>
    <scope>NUCLEOTIDE SEQUENCE</scope>
    <source>
        <strain evidence="3">AVDCRST_MAG07</strain>
    </source>
</reference>
<dbReference type="InterPro" id="IPR051604">
    <property type="entry name" value="Ergot_Alk_Oxidoreductase"/>
</dbReference>
<protein>
    <recommendedName>
        <fullName evidence="2">NAD(P)-binding domain-containing protein</fullName>
    </recommendedName>
</protein>
<evidence type="ECO:0000313" key="3">
    <source>
        <dbReference type="EMBL" id="CAA9336834.1"/>
    </source>
</evidence>